<dbReference type="Proteomes" id="UP000624279">
    <property type="component" value="Unassembled WGS sequence"/>
</dbReference>
<evidence type="ECO:0000313" key="4">
    <source>
        <dbReference type="Proteomes" id="UP000624279"/>
    </source>
</evidence>
<reference evidence="3 4" key="1">
    <citation type="submission" date="2020-08" db="EMBL/GenBank/DDBJ databases">
        <title>Novel species isolated from subtropical streams in China.</title>
        <authorList>
            <person name="Lu H."/>
        </authorList>
    </citation>
    <scope>NUCLEOTIDE SEQUENCE [LARGE SCALE GENOMIC DNA]</scope>
    <source>
        <strain evidence="3 4">LX15W</strain>
    </source>
</reference>
<dbReference type="Gene3D" id="3.30.750.140">
    <property type="match status" value="1"/>
</dbReference>
<feature type="compositionally biased region" description="Polar residues" evidence="1">
    <location>
        <begin position="56"/>
        <end position="66"/>
    </location>
</feature>
<protein>
    <submittedName>
        <fullName evidence="3">Flagellar hook-length control protein FliK</fullName>
    </submittedName>
</protein>
<sequence>MPNSQTIHQSLPIFAAAKTSAPVSAPITELKTNAPSFNQVLKNEVVNKSKKLNVETAKNNPPQSVKASPAPHESVKPINHDSDTEVNDSESEDAPKSTELTLGNLSDPSSLLAFVGNISALAQSATQDPANDKSSYDSAISELTTGSAQTVSQGVTNDKSIYDSASSELTSKTEIAATTSSNIDIGQDIKESGDHASDDGKQIVATSSTGEQAPPMVNADKTVNALSNTSALQEKSSISKDGKITSSLQPNSRAKNDMLTTAAMTIQAPTVPITSGHSKLTIENASLNLTAQLRSQLSQQMGQQILSASTNQRENNALSNQINGAAPATSEVLNYHRGTDNTLLTGQTISDFSATASSLARRIDERDNLTGLPKIEQFGMPADETNDRLELPQSDFTVMASSDTEVSANSAPVKSNVTDSDLSTVKNKDTSDLAKSNRIAAESATSSAIKNSVSASTSNGSQAQMPPANLQNTSISNLSADKSQFNKPTAENKTSNTTNTSRVSADNSQSDNPVTESKLSNTTIAPILSTMGEKPSTEKAVNNMSIAATEGSKDLSNQHKIAEVSQKSQDFATSNSADNAQFAKDLSTQLTRERQDIVKFTSTESQNELAIKPLATTPTAPAPAEVISTVMSEHIAPRVASKGWDQALGQKIVWMVAGGEQTAQLTLNPPDLGPVQVVLSISDNFVDASFVSSHLDVREAIEAAAPKLREMMDNAGISLSGFSVSADSSQSSQSFNSSYAENRASNNGRGFVGNSAANEINTALSVPTQTNSRDSGLVDTFA</sequence>
<feature type="region of interest" description="Disordered" evidence="1">
    <location>
        <begin position="51"/>
        <end position="103"/>
    </location>
</feature>
<feature type="region of interest" description="Disordered" evidence="1">
    <location>
        <begin position="230"/>
        <end position="253"/>
    </location>
</feature>
<proteinExistence type="predicted"/>
<feature type="compositionally biased region" description="Polar residues" evidence="1">
    <location>
        <begin position="402"/>
        <end position="425"/>
    </location>
</feature>
<dbReference type="CDD" id="cd17470">
    <property type="entry name" value="T3SS_Flik_C"/>
    <property type="match status" value="1"/>
</dbReference>
<accession>A0ABR6Y6S6</accession>
<dbReference type="EMBL" id="JACOGA010000001">
    <property type="protein sequence ID" value="MBC3872288.1"/>
    <property type="molecule type" value="Genomic_DNA"/>
</dbReference>
<evidence type="ECO:0000313" key="3">
    <source>
        <dbReference type="EMBL" id="MBC3872288.1"/>
    </source>
</evidence>
<feature type="compositionally biased region" description="Polar residues" evidence="1">
    <location>
        <begin position="763"/>
        <end position="774"/>
    </location>
</feature>
<dbReference type="Pfam" id="PF02120">
    <property type="entry name" value="Flg_hook"/>
    <property type="match status" value="1"/>
</dbReference>
<dbReference type="InterPro" id="IPR038610">
    <property type="entry name" value="FliK-like_C_sf"/>
</dbReference>
<keyword evidence="3" id="KW-0282">Flagellum</keyword>
<feature type="compositionally biased region" description="Polar residues" evidence="1">
    <location>
        <begin position="443"/>
        <end position="523"/>
    </location>
</feature>
<feature type="domain" description="Flagellar hook-length control protein-like C-terminal" evidence="2">
    <location>
        <begin position="650"/>
        <end position="732"/>
    </location>
</feature>
<evidence type="ECO:0000259" key="2">
    <source>
        <dbReference type="Pfam" id="PF02120"/>
    </source>
</evidence>
<dbReference type="InterPro" id="IPR021136">
    <property type="entry name" value="Flagellar_hook_control-like_C"/>
</dbReference>
<name>A0ABR6Y6S6_9BURK</name>
<feature type="region of interest" description="Disordered" evidence="1">
    <location>
        <begin position="763"/>
        <end position="782"/>
    </location>
</feature>
<keyword evidence="3" id="KW-0969">Cilium</keyword>
<comment type="caution">
    <text evidence="3">The sequence shown here is derived from an EMBL/GenBank/DDBJ whole genome shotgun (WGS) entry which is preliminary data.</text>
</comment>
<feature type="compositionally biased region" description="Polar residues" evidence="1">
    <location>
        <begin position="244"/>
        <end position="253"/>
    </location>
</feature>
<dbReference type="PANTHER" id="PTHR37533">
    <property type="entry name" value="FLAGELLAR HOOK-LENGTH CONTROL PROTEIN"/>
    <property type="match status" value="1"/>
</dbReference>
<organism evidence="3 4">
    <name type="scientific">Undibacterium flavidum</name>
    <dbReference type="NCBI Taxonomy" id="2762297"/>
    <lineage>
        <taxon>Bacteria</taxon>
        <taxon>Pseudomonadati</taxon>
        <taxon>Pseudomonadota</taxon>
        <taxon>Betaproteobacteria</taxon>
        <taxon>Burkholderiales</taxon>
        <taxon>Oxalobacteraceae</taxon>
        <taxon>Undibacterium</taxon>
    </lineage>
</organism>
<dbReference type="PANTHER" id="PTHR37533:SF2">
    <property type="entry name" value="FLAGELLAR HOOK-LENGTH CONTROL PROTEIN"/>
    <property type="match status" value="1"/>
</dbReference>
<feature type="region of interest" description="Disordered" evidence="1">
    <location>
        <begin position="402"/>
        <end position="523"/>
    </location>
</feature>
<evidence type="ECO:0000256" key="1">
    <source>
        <dbReference type="SAM" id="MobiDB-lite"/>
    </source>
</evidence>
<keyword evidence="3" id="KW-0966">Cell projection</keyword>
<dbReference type="InterPro" id="IPR052563">
    <property type="entry name" value="FliK"/>
</dbReference>
<gene>
    <name evidence="3" type="ORF">H8K55_01705</name>
</gene>
<keyword evidence="4" id="KW-1185">Reference proteome</keyword>
<feature type="compositionally biased region" description="Basic and acidic residues" evidence="1">
    <location>
        <begin position="73"/>
        <end position="83"/>
    </location>
</feature>
<dbReference type="RefSeq" id="WP_186940275.1">
    <property type="nucleotide sequence ID" value="NZ_JACOGA010000001.1"/>
</dbReference>